<reference evidence="1 2" key="1">
    <citation type="journal article" date="2019" name="Environ. Microbiol.">
        <title>At the nexus of three kingdoms: the genome of the mycorrhizal fungus Gigaspora margarita provides insights into plant, endobacterial and fungal interactions.</title>
        <authorList>
            <person name="Venice F."/>
            <person name="Ghignone S."/>
            <person name="Salvioli di Fossalunga A."/>
            <person name="Amselem J."/>
            <person name="Novero M."/>
            <person name="Xianan X."/>
            <person name="Sedzielewska Toro K."/>
            <person name="Morin E."/>
            <person name="Lipzen A."/>
            <person name="Grigoriev I.V."/>
            <person name="Henrissat B."/>
            <person name="Martin F.M."/>
            <person name="Bonfante P."/>
        </authorList>
    </citation>
    <scope>NUCLEOTIDE SEQUENCE [LARGE SCALE GENOMIC DNA]</scope>
    <source>
        <strain evidence="1 2">BEG34</strain>
    </source>
</reference>
<dbReference type="AlphaFoldDB" id="A0A8H3WZM3"/>
<protein>
    <submittedName>
        <fullName evidence="1">von willebrand factor type a domain protein</fullName>
    </submittedName>
</protein>
<name>A0A8H3WZM3_GIGMA</name>
<comment type="caution">
    <text evidence="1">The sequence shown here is derived from an EMBL/GenBank/DDBJ whole genome shotgun (WGS) entry which is preliminary data.</text>
</comment>
<evidence type="ECO:0000313" key="1">
    <source>
        <dbReference type="EMBL" id="KAF0387351.1"/>
    </source>
</evidence>
<dbReference type="Proteomes" id="UP000439903">
    <property type="component" value="Unassembled WGS sequence"/>
</dbReference>
<dbReference type="EMBL" id="WTPW01002302">
    <property type="protein sequence ID" value="KAF0387351.1"/>
    <property type="molecule type" value="Genomic_DNA"/>
</dbReference>
<organism evidence="1 2">
    <name type="scientific">Gigaspora margarita</name>
    <dbReference type="NCBI Taxonomy" id="4874"/>
    <lineage>
        <taxon>Eukaryota</taxon>
        <taxon>Fungi</taxon>
        <taxon>Fungi incertae sedis</taxon>
        <taxon>Mucoromycota</taxon>
        <taxon>Glomeromycotina</taxon>
        <taxon>Glomeromycetes</taxon>
        <taxon>Diversisporales</taxon>
        <taxon>Gigasporaceae</taxon>
        <taxon>Gigaspora</taxon>
    </lineage>
</organism>
<accession>A0A8H3WZM3</accession>
<proteinExistence type="predicted"/>
<keyword evidence="2" id="KW-1185">Reference proteome</keyword>
<dbReference type="OrthoDB" id="2439145at2759"/>
<gene>
    <name evidence="1" type="ORF">F8M41_011243</name>
</gene>
<evidence type="ECO:0000313" key="2">
    <source>
        <dbReference type="Proteomes" id="UP000439903"/>
    </source>
</evidence>
<sequence length="223" mass="26403">MKLVQRIFTLSGSSNEAICPESLIEDAICVLGKCIISSPQDFYNVLKKDYDEYVQEFNTQWKTQRAELCKKSLIDCIESSKNSYWNNVKGCQYRCPYCGSKCELAEHESNTNHRASIHLMTCFVGGRIIETHKASLIICNEPKNFNRNYFKGDDYKTGLIFEKFTKKYYPKWWPLLGRKQPDDDQIKQVRAMWLNLKDELCRKYNMKDQTPENWYRDYKYLAK</sequence>